<dbReference type="RefSeq" id="WP_166511353.1">
    <property type="nucleotide sequence ID" value="NZ_VNHM01000006.1"/>
</dbReference>
<dbReference type="Proteomes" id="UP000323166">
    <property type="component" value="Unassembled WGS sequence"/>
</dbReference>
<gene>
    <name evidence="1" type="ORF">LX24_01325</name>
</gene>
<evidence type="ECO:0000313" key="2">
    <source>
        <dbReference type="Proteomes" id="UP000323166"/>
    </source>
</evidence>
<accession>A0A5S4ZUN8</accession>
<dbReference type="EMBL" id="VNHM01000006">
    <property type="protein sequence ID" value="TYO95935.1"/>
    <property type="molecule type" value="Genomic_DNA"/>
</dbReference>
<reference evidence="1 2" key="1">
    <citation type="submission" date="2019-07" db="EMBL/GenBank/DDBJ databases">
        <title>Genomic Encyclopedia of Type Strains, Phase I: the one thousand microbial genomes (KMG-I) project.</title>
        <authorList>
            <person name="Kyrpides N."/>
        </authorList>
    </citation>
    <scope>NUCLEOTIDE SEQUENCE [LARGE SCALE GENOMIC DNA]</scope>
    <source>
        <strain evidence="1 2">DSM 6562</strain>
    </source>
</reference>
<organism evidence="1 2">
    <name type="scientific">Desulfallas thermosapovorans DSM 6562</name>
    <dbReference type="NCBI Taxonomy" id="1121431"/>
    <lineage>
        <taxon>Bacteria</taxon>
        <taxon>Bacillati</taxon>
        <taxon>Bacillota</taxon>
        <taxon>Clostridia</taxon>
        <taxon>Eubacteriales</taxon>
        <taxon>Desulfallaceae</taxon>
        <taxon>Desulfallas</taxon>
    </lineage>
</organism>
<comment type="caution">
    <text evidence="1">The sequence shown here is derived from an EMBL/GenBank/DDBJ whole genome shotgun (WGS) entry which is preliminary data.</text>
</comment>
<sequence length="146" mass="16649">MSSISHTYENCRDIASEGAVLKFIKSISTFFRRKSISRAARIYHGDYSYHSTHDTAFCNFMHMQRITFVETGDCYVYIFDKPNYQGSYIIAGPKEVVPVCKCGSMIISRKKLPVSIIQNNGKPPKGLWEVTGASYQYHCAMGYKYV</sequence>
<name>A0A5S4ZUN8_9FIRM</name>
<keyword evidence="2" id="KW-1185">Reference proteome</keyword>
<protein>
    <submittedName>
        <fullName evidence="1">Uncharacterized protein</fullName>
    </submittedName>
</protein>
<dbReference type="AlphaFoldDB" id="A0A5S4ZUN8"/>
<evidence type="ECO:0000313" key="1">
    <source>
        <dbReference type="EMBL" id="TYO95935.1"/>
    </source>
</evidence>
<proteinExistence type="predicted"/>